<dbReference type="InterPro" id="IPR030390">
    <property type="entry name" value="MeTrfase_TrmA_AS"/>
</dbReference>
<dbReference type="Gene3D" id="2.40.50.140">
    <property type="entry name" value="Nucleic acid-binding proteins"/>
    <property type="match status" value="1"/>
</dbReference>
<dbReference type="RefSeq" id="WP_353072611.1">
    <property type="nucleotide sequence ID" value="NZ_CP132938.1"/>
</dbReference>
<keyword evidence="3 4" id="KW-0949">S-adenosyl-L-methionine</keyword>
<keyword evidence="1 4" id="KW-0489">Methyltransferase</keyword>
<dbReference type="GO" id="GO:0070041">
    <property type="term" value="F:rRNA (uridine-C5-)-methyltransferase activity"/>
    <property type="evidence" value="ECO:0007669"/>
    <property type="project" value="TreeGrafter"/>
</dbReference>
<accession>A0AAU7Z1L0</accession>
<dbReference type="SUPFAM" id="SSF53335">
    <property type="entry name" value="S-adenosyl-L-methionine-dependent methyltransferases"/>
    <property type="match status" value="1"/>
</dbReference>
<name>A0AAU7Z1L0_9BACT</name>
<feature type="domain" description="TRAM" evidence="6">
    <location>
        <begin position="1"/>
        <end position="53"/>
    </location>
</feature>
<reference evidence="7" key="2">
    <citation type="journal article" date="2024" name="Environ. Microbiol.">
        <title>Genome analysis and description of Tunturibacter gen. nov. expands the diversity of Terriglobia in tundra soils.</title>
        <authorList>
            <person name="Messyasz A."/>
            <person name="Mannisto M.K."/>
            <person name="Kerkhof L.J."/>
            <person name="Haggblom M.M."/>
        </authorList>
    </citation>
    <scope>NUCLEOTIDE SEQUENCE</scope>
    <source>
        <strain evidence="7">M8UP39</strain>
    </source>
</reference>
<feature type="active site" evidence="5">
    <location>
        <position position="388"/>
    </location>
</feature>
<dbReference type="PROSITE" id="PS01230">
    <property type="entry name" value="TRMA_1"/>
    <property type="match status" value="1"/>
</dbReference>
<feature type="binding site" evidence="4">
    <location>
        <position position="361"/>
    </location>
    <ligand>
        <name>S-adenosyl-L-methionine</name>
        <dbReference type="ChEBI" id="CHEBI:59789"/>
    </ligand>
</feature>
<evidence type="ECO:0000313" key="7">
    <source>
        <dbReference type="EMBL" id="XCB22815.1"/>
    </source>
</evidence>
<protein>
    <submittedName>
        <fullName evidence="7">23S rRNA (Uracil(1939)-C(5))-methyltransferase RlmD</fullName>
        <ecNumber evidence="7">2.1.1.190</ecNumber>
    </submittedName>
</protein>
<dbReference type="InterPro" id="IPR010280">
    <property type="entry name" value="U5_MeTrfase_fam"/>
</dbReference>
<dbReference type="EC" id="2.1.1.190" evidence="7"/>
<sequence>MKLQIEKAIYGGAALAHQADGESIFVPFVLPGELVEVEIRQQKKNFEEASLLRVLKDSENRVQPTCIHFGECGGCHYQHAQYPAQVEMKVSIMQEAMERAGLKTLPEIQSHAAPPWAYRNRMRLRLEEVGPTLRAGYNRRGTNEFLAIQECPITAPLLWRATQSLLQLATENPADRRWLSSAAEVEFFTTADEAKMQMTILVRKDQLGLTSLCERMRQFVPELVGAGSALLKPSGPQRQIQKPRPLESWGTQGLSYQVENEDYWVSRGSFFQINRFLIDELIRIVATNRQGLLAWDLYAGVGLFSRALTKTFQQVVAVEAAGADLINSFKGTGRRAIESTTVEFLRNAVVQRERPQLIVMDPPRAGVGAEVCSLLARILSPEIVYVSCDPVTLARDLKMLVDAGYKLEELHLVDLFPQTFHLETIVVLRRQT</sequence>
<dbReference type="PROSITE" id="PS01231">
    <property type="entry name" value="TRMA_2"/>
    <property type="match status" value="1"/>
</dbReference>
<proteinExistence type="inferred from homology"/>
<dbReference type="Gene3D" id="3.40.50.150">
    <property type="entry name" value="Vaccinia Virus protein VP39"/>
    <property type="match status" value="1"/>
</dbReference>
<evidence type="ECO:0000256" key="2">
    <source>
        <dbReference type="ARBA" id="ARBA00022679"/>
    </source>
</evidence>
<dbReference type="Gene3D" id="2.40.50.1070">
    <property type="match status" value="1"/>
</dbReference>
<dbReference type="EMBL" id="CP132938">
    <property type="protein sequence ID" value="XCB22815.1"/>
    <property type="molecule type" value="Genomic_DNA"/>
</dbReference>
<organism evidence="7">
    <name type="scientific">Tunturiibacter gelidiferens</name>
    <dbReference type="NCBI Taxonomy" id="3069689"/>
    <lineage>
        <taxon>Bacteria</taxon>
        <taxon>Pseudomonadati</taxon>
        <taxon>Acidobacteriota</taxon>
        <taxon>Terriglobia</taxon>
        <taxon>Terriglobales</taxon>
        <taxon>Acidobacteriaceae</taxon>
        <taxon>Tunturiibacter</taxon>
    </lineage>
</organism>
<dbReference type="InterPro" id="IPR012340">
    <property type="entry name" value="NA-bd_OB-fold"/>
</dbReference>
<dbReference type="PROSITE" id="PS50926">
    <property type="entry name" value="TRAM"/>
    <property type="match status" value="1"/>
</dbReference>
<feature type="binding site" evidence="4">
    <location>
        <position position="319"/>
    </location>
    <ligand>
        <name>S-adenosyl-L-methionine</name>
        <dbReference type="ChEBI" id="CHEBI:59789"/>
    </ligand>
</feature>
<comment type="similarity">
    <text evidence="4">Belongs to the class I-like SAM-binding methyltransferase superfamily. RNA M5U methyltransferase family.</text>
</comment>
<feature type="active site" description="Nucleophile" evidence="4">
    <location>
        <position position="388"/>
    </location>
</feature>
<dbReference type="SUPFAM" id="SSF50249">
    <property type="entry name" value="Nucleic acid-binding proteins"/>
    <property type="match status" value="1"/>
</dbReference>
<dbReference type="InterPro" id="IPR030391">
    <property type="entry name" value="MeTrfase_TrmA_CS"/>
</dbReference>
<dbReference type="InterPro" id="IPR002792">
    <property type="entry name" value="TRAM_dom"/>
</dbReference>
<dbReference type="GO" id="GO:0070475">
    <property type="term" value="P:rRNA base methylation"/>
    <property type="evidence" value="ECO:0007669"/>
    <property type="project" value="TreeGrafter"/>
</dbReference>
<dbReference type="PANTHER" id="PTHR11061">
    <property type="entry name" value="RNA M5U METHYLTRANSFERASE"/>
    <property type="match status" value="1"/>
</dbReference>
<feature type="binding site" evidence="4">
    <location>
        <position position="298"/>
    </location>
    <ligand>
        <name>S-adenosyl-L-methionine</name>
        <dbReference type="ChEBI" id="CHEBI:59789"/>
    </ligand>
</feature>
<dbReference type="Pfam" id="PF05958">
    <property type="entry name" value="tRNA_U5-meth_tr"/>
    <property type="match status" value="1"/>
</dbReference>
<dbReference type="PROSITE" id="PS51687">
    <property type="entry name" value="SAM_MT_RNA_M5U"/>
    <property type="match status" value="1"/>
</dbReference>
<dbReference type="NCBIfam" id="TIGR00479">
    <property type="entry name" value="rumA"/>
    <property type="match status" value="1"/>
</dbReference>
<feature type="binding site" evidence="4">
    <location>
        <position position="272"/>
    </location>
    <ligand>
        <name>S-adenosyl-L-methionine</name>
        <dbReference type="ChEBI" id="CHEBI:59789"/>
    </ligand>
</feature>
<evidence type="ECO:0000259" key="6">
    <source>
        <dbReference type="PROSITE" id="PS50926"/>
    </source>
</evidence>
<evidence type="ECO:0000256" key="5">
    <source>
        <dbReference type="PROSITE-ProRule" id="PRU10015"/>
    </source>
</evidence>
<dbReference type="AlphaFoldDB" id="A0AAU7Z1L0"/>
<keyword evidence="2 4" id="KW-0808">Transferase</keyword>
<reference evidence="7" key="1">
    <citation type="submission" date="2023-08" db="EMBL/GenBank/DDBJ databases">
        <authorList>
            <person name="Messyasz A."/>
            <person name="Mannisto M.K."/>
            <person name="Kerkhof L.J."/>
            <person name="Haggblom M."/>
        </authorList>
    </citation>
    <scope>NUCLEOTIDE SEQUENCE</scope>
    <source>
        <strain evidence="7">M8UP39</strain>
    </source>
</reference>
<evidence type="ECO:0000256" key="1">
    <source>
        <dbReference type="ARBA" id="ARBA00022603"/>
    </source>
</evidence>
<gene>
    <name evidence="7" type="primary">rlmD</name>
    <name evidence="7" type="ORF">RBB81_02520</name>
</gene>
<dbReference type="InterPro" id="IPR029063">
    <property type="entry name" value="SAM-dependent_MTases_sf"/>
</dbReference>
<dbReference type="KEGG" id="tgi:RBB81_02520"/>
<evidence type="ECO:0000256" key="3">
    <source>
        <dbReference type="ARBA" id="ARBA00022691"/>
    </source>
</evidence>
<evidence type="ECO:0000256" key="4">
    <source>
        <dbReference type="PROSITE-ProRule" id="PRU01024"/>
    </source>
</evidence>
<dbReference type="PANTHER" id="PTHR11061:SF30">
    <property type="entry name" value="TRNA (URACIL(54)-C(5))-METHYLTRANSFERASE"/>
    <property type="match status" value="1"/>
</dbReference>